<dbReference type="PANTHER" id="PTHR43745">
    <property type="entry name" value="NITROREDUCTASE MJ1384-RELATED"/>
    <property type="match status" value="1"/>
</dbReference>
<dbReference type="eggNOG" id="arCOG00288">
    <property type="taxonomic scope" value="Archaea"/>
</dbReference>
<sequence length="319" mass="37731">MGNSDLTIFSYLREIGFLINTNEEPETENLDSILHWFKRGWYDSLIYYVWSKKVKFIDDEDYSGDLRRGLINAYLSENSLPDRIVESLEFTKIKMPIPKNVGLEEVNLKNVLLGRRTTRIFQNESMKLEDFSSILWNALSRVRHVRNLSYEDPLDYFASHGTEFDFYVIAYNINHLQNGIYLYDVKDHFLSELKSGDFREEMIHNLWWHQAPKTANFTILFVTDFEQYQWRYRHERALRNIFIEAGRIAQRLIFEAERMGFGSLPTPATRDSSFDKMLSLKRNKQFVLYTITVGKKPSPSLLMDNTSSNILNLQWVNEI</sequence>
<dbReference type="AlphaFoldDB" id="Q9HL59"/>
<protein>
    <recommendedName>
        <fullName evidence="1">Nitroreductase domain-containing protein</fullName>
    </recommendedName>
</protein>
<dbReference type="HOGENOM" id="CLU_059362_0_1_2"/>
<dbReference type="SUPFAM" id="SSF55469">
    <property type="entry name" value="FMN-dependent nitroreductase-like"/>
    <property type="match status" value="1"/>
</dbReference>
<dbReference type="GO" id="GO:0016491">
    <property type="term" value="F:oxidoreductase activity"/>
    <property type="evidence" value="ECO:0007669"/>
    <property type="project" value="InterPro"/>
</dbReference>
<reference evidence="2 3" key="1">
    <citation type="journal article" date="2000" name="Nature">
        <title>The genome sequence of the thermoacidophilic scavenger Thermoplasma acidophilum.</title>
        <authorList>
            <person name="Ruepp A."/>
            <person name="Graml W."/>
            <person name="Santos-Martinez M.L."/>
            <person name="Koretke K.K."/>
            <person name="Volker C."/>
            <person name="Mewes H.W."/>
            <person name="Frishman D."/>
            <person name="Stocker S."/>
            <person name="Lupas A.N."/>
            <person name="Baumeister W."/>
        </authorList>
    </citation>
    <scope>NUCLEOTIDE SEQUENCE [LARGE SCALE GENOMIC DNA]</scope>
    <source>
        <strain evidence="3">ATCC 25905 / DSM 1728 / JCM 9062 / NBRC 15155 / AMRC-C165</strain>
    </source>
</reference>
<evidence type="ECO:0000313" key="2">
    <source>
        <dbReference type="EMBL" id="CAC11516.1"/>
    </source>
</evidence>
<evidence type="ECO:0000313" key="3">
    <source>
        <dbReference type="Proteomes" id="UP000001024"/>
    </source>
</evidence>
<keyword evidence="3" id="KW-1185">Reference proteome</keyword>
<dbReference type="InterPro" id="IPR000415">
    <property type="entry name" value="Nitroreductase-like"/>
</dbReference>
<dbReference type="InterPro" id="IPR029479">
    <property type="entry name" value="Nitroreductase"/>
</dbReference>
<dbReference type="PANTHER" id="PTHR43745:SF2">
    <property type="entry name" value="NITROREDUCTASE MJ1384-RELATED"/>
    <property type="match status" value="1"/>
</dbReference>
<organism evidence="2 3">
    <name type="scientific">Thermoplasma acidophilum (strain ATCC 25905 / DSM 1728 / JCM 9062 / NBRC 15155 / AMRC-C165)</name>
    <dbReference type="NCBI Taxonomy" id="273075"/>
    <lineage>
        <taxon>Archaea</taxon>
        <taxon>Methanobacteriati</taxon>
        <taxon>Thermoplasmatota</taxon>
        <taxon>Thermoplasmata</taxon>
        <taxon>Thermoplasmatales</taxon>
        <taxon>Thermoplasmataceae</taxon>
        <taxon>Thermoplasma</taxon>
    </lineage>
</organism>
<dbReference type="Pfam" id="PF00881">
    <property type="entry name" value="Nitroreductase"/>
    <property type="match status" value="1"/>
</dbReference>
<dbReference type="EMBL" id="AL445064">
    <property type="protein sequence ID" value="CAC11516.1"/>
    <property type="molecule type" value="Genomic_DNA"/>
</dbReference>
<dbReference type="InterPro" id="IPR052544">
    <property type="entry name" value="Bacteriocin_Proc_Enz"/>
</dbReference>
<evidence type="ECO:0000259" key="1">
    <source>
        <dbReference type="Pfam" id="PF00881"/>
    </source>
</evidence>
<dbReference type="NCBIfam" id="TIGR03605">
    <property type="entry name" value="antibiot_sagB"/>
    <property type="match status" value="1"/>
</dbReference>
<dbReference type="PaxDb" id="273075-Ta0372"/>
<accession>Q9HL59</accession>
<dbReference type="Proteomes" id="UP000001024">
    <property type="component" value="Chromosome"/>
</dbReference>
<proteinExistence type="predicted"/>
<feature type="domain" description="Nitroreductase" evidence="1">
    <location>
        <begin position="113"/>
        <end position="295"/>
    </location>
</feature>
<name>Q9HL59_THEAC</name>
<dbReference type="STRING" id="273075.gene:9571591"/>
<dbReference type="InParanoid" id="Q9HL59"/>
<gene>
    <name evidence="2" type="ordered locus">Ta0372</name>
</gene>
<dbReference type="CDD" id="cd02142">
    <property type="entry name" value="McbC_SagB-like_oxidoreductase"/>
    <property type="match status" value="1"/>
</dbReference>
<dbReference type="EnsemblBacteria" id="CAC11516">
    <property type="protein sequence ID" value="CAC11516"/>
    <property type="gene ID" value="CAC11516"/>
</dbReference>
<dbReference type="Gene3D" id="3.40.109.10">
    <property type="entry name" value="NADH Oxidase"/>
    <property type="match status" value="1"/>
</dbReference>
<dbReference type="KEGG" id="tac:Ta0372"/>
<dbReference type="InterPro" id="IPR020051">
    <property type="entry name" value="SagB-type_dehydrogenase"/>
</dbReference>